<dbReference type="Proteomes" id="UP000283269">
    <property type="component" value="Unassembled WGS sequence"/>
</dbReference>
<reference evidence="1 2" key="1">
    <citation type="journal article" date="2018" name="Evol. Lett.">
        <title>Horizontal gene cluster transfer increased hallucinogenic mushroom diversity.</title>
        <authorList>
            <person name="Reynolds H.T."/>
            <person name="Vijayakumar V."/>
            <person name="Gluck-Thaler E."/>
            <person name="Korotkin H.B."/>
            <person name="Matheny P.B."/>
            <person name="Slot J.C."/>
        </authorList>
    </citation>
    <scope>NUCLEOTIDE SEQUENCE [LARGE SCALE GENOMIC DNA]</scope>
    <source>
        <strain evidence="1 2">2631</strain>
    </source>
</reference>
<dbReference type="AlphaFoldDB" id="A0A409X6V2"/>
<evidence type="ECO:0000313" key="1">
    <source>
        <dbReference type="EMBL" id="PPQ86503.1"/>
    </source>
</evidence>
<evidence type="ECO:0000313" key="2">
    <source>
        <dbReference type="Proteomes" id="UP000283269"/>
    </source>
</evidence>
<comment type="caution">
    <text evidence="1">The sequence shown here is derived from an EMBL/GenBank/DDBJ whole genome shotgun (WGS) entry which is preliminary data.</text>
</comment>
<dbReference type="OrthoDB" id="10671658at2759"/>
<proteinExistence type="predicted"/>
<dbReference type="InParanoid" id="A0A409X6V2"/>
<name>A0A409X6V2_PSICY</name>
<dbReference type="EMBL" id="NHYD01002474">
    <property type="protein sequence ID" value="PPQ86503.1"/>
    <property type="molecule type" value="Genomic_DNA"/>
</dbReference>
<keyword evidence="2" id="KW-1185">Reference proteome</keyword>
<organism evidence="1 2">
    <name type="scientific">Psilocybe cyanescens</name>
    <dbReference type="NCBI Taxonomy" id="93625"/>
    <lineage>
        <taxon>Eukaryota</taxon>
        <taxon>Fungi</taxon>
        <taxon>Dikarya</taxon>
        <taxon>Basidiomycota</taxon>
        <taxon>Agaricomycotina</taxon>
        <taxon>Agaricomycetes</taxon>
        <taxon>Agaricomycetidae</taxon>
        <taxon>Agaricales</taxon>
        <taxon>Agaricineae</taxon>
        <taxon>Strophariaceae</taxon>
        <taxon>Psilocybe</taxon>
    </lineage>
</organism>
<gene>
    <name evidence="1" type="ORF">CVT25_008246</name>
</gene>
<protein>
    <submittedName>
        <fullName evidence="1">Uncharacterized protein</fullName>
    </submittedName>
</protein>
<sequence>MVDIVTDLVFETGRKKCILWFHVILTNPVQISELNFAILVKKNVGFSQVAKDISLNMQVHQYLFKLGMSVCWLTMRFNIA</sequence>
<accession>A0A409X6V2</accession>